<gene>
    <name evidence="1" type="ORF">RNC47_14420</name>
</gene>
<accession>A0ABU2LPL4</accession>
<evidence type="ECO:0000313" key="2">
    <source>
        <dbReference type="Proteomes" id="UP001183420"/>
    </source>
</evidence>
<name>A0ABU2LPL4_9ACTN</name>
<dbReference type="RefSeq" id="WP_311598888.1">
    <property type="nucleotide sequence ID" value="NZ_JAVREM010000014.1"/>
</dbReference>
<organism evidence="1 2">
    <name type="scientific">Streptomyces millisiae</name>
    <dbReference type="NCBI Taxonomy" id="3075542"/>
    <lineage>
        <taxon>Bacteria</taxon>
        <taxon>Bacillati</taxon>
        <taxon>Actinomycetota</taxon>
        <taxon>Actinomycetes</taxon>
        <taxon>Kitasatosporales</taxon>
        <taxon>Streptomycetaceae</taxon>
        <taxon>Streptomyces</taxon>
    </lineage>
</organism>
<evidence type="ECO:0000313" key="1">
    <source>
        <dbReference type="EMBL" id="MDT0319534.1"/>
    </source>
</evidence>
<comment type="caution">
    <text evidence="1">The sequence shown here is derived from an EMBL/GenBank/DDBJ whole genome shotgun (WGS) entry which is preliminary data.</text>
</comment>
<keyword evidence="2" id="KW-1185">Reference proteome</keyword>
<sequence length="83" mass="9204">MSLRFIGIDPETGGGNCPAVWVDTVRKPEPELLFQGWLADAATQAECLRDSPRPDTEAIVRLPARMVPLIREACDAAERAWVR</sequence>
<reference evidence="2" key="1">
    <citation type="submission" date="2023-07" db="EMBL/GenBank/DDBJ databases">
        <title>30 novel species of actinomycetes from the DSMZ collection.</title>
        <authorList>
            <person name="Nouioui I."/>
        </authorList>
    </citation>
    <scope>NUCLEOTIDE SEQUENCE [LARGE SCALE GENOMIC DNA]</scope>
    <source>
        <strain evidence="2">DSM 44918</strain>
    </source>
</reference>
<proteinExistence type="predicted"/>
<protein>
    <recommendedName>
        <fullName evidence="3">DUF429 domain-containing protein</fullName>
    </recommendedName>
</protein>
<dbReference type="Proteomes" id="UP001183420">
    <property type="component" value="Unassembled WGS sequence"/>
</dbReference>
<evidence type="ECO:0008006" key="3">
    <source>
        <dbReference type="Google" id="ProtNLM"/>
    </source>
</evidence>
<dbReference type="EMBL" id="JAVREM010000014">
    <property type="protein sequence ID" value="MDT0319534.1"/>
    <property type="molecule type" value="Genomic_DNA"/>
</dbReference>